<evidence type="ECO:0000256" key="1">
    <source>
        <dbReference type="SAM" id="MobiDB-lite"/>
    </source>
</evidence>
<name>A0A7X1FNB0_9SPHN</name>
<organism evidence="3 4">
    <name type="scientific">Novosphingobium flavum</name>
    <dbReference type="NCBI Taxonomy" id="1778672"/>
    <lineage>
        <taxon>Bacteria</taxon>
        <taxon>Pseudomonadati</taxon>
        <taxon>Pseudomonadota</taxon>
        <taxon>Alphaproteobacteria</taxon>
        <taxon>Sphingomonadales</taxon>
        <taxon>Sphingomonadaceae</taxon>
        <taxon>Novosphingobium</taxon>
    </lineage>
</organism>
<feature type="region of interest" description="Disordered" evidence="1">
    <location>
        <begin position="71"/>
        <end position="105"/>
    </location>
</feature>
<keyword evidence="2" id="KW-1133">Transmembrane helix</keyword>
<evidence type="ECO:0000256" key="2">
    <source>
        <dbReference type="SAM" id="Phobius"/>
    </source>
</evidence>
<keyword evidence="2" id="KW-0812">Transmembrane</keyword>
<keyword evidence="4" id="KW-1185">Reference proteome</keyword>
<feature type="transmembrane region" description="Helical" evidence="2">
    <location>
        <begin position="33"/>
        <end position="54"/>
    </location>
</feature>
<keyword evidence="2" id="KW-0472">Membrane</keyword>
<comment type="caution">
    <text evidence="3">The sequence shown here is derived from an EMBL/GenBank/DDBJ whole genome shotgun (WGS) entry which is preliminary data.</text>
</comment>
<dbReference type="RefSeq" id="WP_185662231.1">
    <property type="nucleotide sequence ID" value="NZ_JACLAW010000001.1"/>
</dbReference>
<gene>
    <name evidence="3" type="ORF">H7F51_00405</name>
</gene>
<proteinExistence type="predicted"/>
<reference evidence="3 4" key="1">
    <citation type="submission" date="2020-08" db="EMBL/GenBank/DDBJ databases">
        <title>The genome sequence of type strain Novosphingobium flavum NBRC 111647.</title>
        <authorList>
            <person name="Liu Y."/>
        </authorList>
    </citation>
    <scope>NUCLEOTIDE SEQUENCE [LARGE SCALE GENOMIC DNA]</scope>
    <source>
        <strain evidence="3 4">NBRC 111647</strain>
    </source>
</reference>
<dbReference type="AlphaFoldDB" id="A0A7X1FNB0"/>
<dbReference type="EMBL" id="JACLAW010000001">
    <property type="protein sequence ID" value="MBC2663970.1"/>
    <property type="molecule type" value="Genomic_DNA"/>
</dbReference>
<protein>
    <submittedName>
        <fullName evidence="3">Uncharacterized protein</fullName>
    </submittedName>
</protein>
<accession>A0A7X1FNB0</accession>
<evidence type="ECO:0000313" key="3">
    <source>
        <dbReference type="EMBL" id="MBC2663970.1"/>
    </source>
</evidence>
<dbReference type="Proteomes" id="UP000566813">
    <property type="component" value="Unassembled WGS sequence"/>
</dbReference>
<evidence type="ECO:0000313" key="4">
    <source>
        <dbReference type="Proteomes" id="UP000566813"/>
    </source>
</evidence>
<sequence>MATRPNQSGRSAGPQLVVAPTQRELRSQAIHRLQMGLFGLAAMLLLVGLANIIMERARMAESTFPQAAGLPTEAAAPKSDPLADMGVIPSPEAKATAAPVPAPTN</sequence>